<evidence type="ECO:0000256" key="2">
    <source>
        <dbReference type="ARBA" id="ARBA00000711"/>
    </source>
</evidence>
<evidence type="ECO:0000256" key="16">
    <source>
        <dbReference type="PIRSR" id="PIRSR006135-2"/>
    </source>
</evidence>
<dbReference type="NCBIfam" id="NF004469">
    <property type="entry name" value="PRK05800.1"/>
    <property type="match status" value="1"/>
</dbReference>
<dbReference type="InterPro" id="IPR003203">
    <property type="entry name" value="CobU/CobP"/>
</dbReference>
<protein>
    <recommendedName>
        <fullName evidence="14">Bifunctional adenosylcobalamin biosynthesis protein</fullName>
        <ecNumber evidence="14">2.7.1.156</ecNumber>
        <ecNumber evidence="14">2.7.7.62</ecNumber>
    </recommendedName>
</protein>
<keyword evidence="8 14" id="KW-0169">Cobalamin biosynthesis</keyword>
<dbReference type="PANTHER" id="PTHR34848:SF1">
    <property type="entry name" value="BIFUNCTIONAL ADENOSYLCOBALAMIN BIOSYNTHESIS PROTEIN COBU"/>
    <property type="match status" value="1"/>
</dbReference>
<evidence type="ECO:0000256" key="8">
    <source>
        <dbReference type="ARBA" id="ARBA00022573"/>
    </source>
</evidence>
<feature type="active site" description="GMP-histidine intermediate" evidence="15">
    <location>
        <position position="48"/>
    </location>
</feature>
<dbReference type="AlphaFoldDB" id="A0A9W4X743"/>
<dbReference type="Proteomes" id="UP001154259">
    <property type="component" value="Unassembled WGS sequence"/>
</dbReference>
<evidence type="ECO:0000313" key="18">
    <source>
        <dbReference type="EMBL" id="CAI3953937.1"/>
    </source>
</evidence>
<feature type="binding site" evidence="16">
    <location>
        <begin position="32"/>
        <end position="34"/>
    </location>
    <ligand>
        <name>GTP</name>
        <dbReference type="ChEBI" id="CHEBI:37565"/>
    </ligand>
</feature>
<comment type="caution">
    <text evidence="17">The sequence shown here is derived from an EMBL/GenBank/DDBJ whole genome shotgun (WGS) entry which is preliminary data.</text>
</comment>
<dbReference type="EMBL" id="CAMXCM010000005">
    <property type="protein sequence ID" value="CAI3949856.1"/>
    <property type="molecule type" value="Genomic_DNA"/>
</dbReference>
<dbReference type="GO" id="GO:0005524">
    <property type="term" value="F:ATP binding"/>
    <property type="evidence" value="ECO:0007669"/>
    <property type="project" value="UniProtKB-UniRule"/>
</dbReference>
<sequence>MIHFILGGAKSGKSQYAEIQMKQYVQPWIYLATGRAWDDEMKQKIQHHQERRGTGWITVEEPIQIADYLKQPNHAPILIDCLTLWLTNLMMDERDIEQETIQLVDALQSYGGDIFIVSNEVGQGIVPVEPMARAFRNYAGILHQKIASIAEDFTFIVAGYPMKIKSQERDI</sequence>
<keyword evidence="13 14" id="KW-0342">GTP-binding</keyword>
<reference evidence="17" key="1">
    <citation type="submission" date="2022-10" db="EMBL/GenBank/DDBJ databases">
        <authorList>
            <person name="Botero Cardona J."/>
        </authorList>
    </citation>
    <scope>NUCLEOTIDE SEQUENCE</scope>
    <source>
        <strain evidence="17">LMG 31819</strain>
        <strain evidence="18">R-53529</strain>
    </source>
</reference>
<evidence type="ECO:0000313" key="20">
    <source>
        <dbReference type="Proteomes" id="UP001154259"/>
    </source>
</evidence>
<feature type="binding site" evidence="16">
    <location>
        <begin position="7"/>
        <end position="14"/>
    </location>
    <ligand>
        <name>GTP</name>
        <dbReference type="ChEBI" id="CHEBI:37565"/>
    </ligand>
</feature>
<gene>
    <name evidence="18" type="ORF">R53529_LOCUS1875</name>
    <name evidence="17" type="ORF">R53530_LOCUS1757</name>
</gene>
<evidence type="ECO:0000256" key="10">
    <source>
        <dbReference type="ARBA" id="ARBA00022741"/>
    </source>
</evidence>
<evidence type="ECO:0000256" key="4">
    <source>
        <dbReference type="ARBA" id="ARBA00003889"/>
    </source>
</evidence>
<accession>A0A9W4X743</accession>
<comment type="similarity">
    <text evidence="7 14">Belongs to the CobU/CobP family.</text>
</comment>
<dbReference type="InterPro" id="IPR027417">
    <property type="entry name" value="P-loop_NTPase"/>
</dbReference>
<comment type="pathway">
    <text evidence="5 14">Cofactor biosynthesis; adenosylcobalamin biosynthesis; adenosylcobalamin from cob(II)yrinate a,c-diamide: step 6/7.</text>
</comment>
<dbReference type="GO" id="GO:0043752">
    <property type="term" value="F:adenosylcobinamide kinase activity"/>
    <property type="evidence" value="ECO:0007669"/>
    <property type="project" value="UniProtKB-EC"/>
</dbReference>
<evidence type="ECO:0000256" key="6">
    <source>
        <dbReference type="ARBA" id="ARBA00005159"/>
    </source>
</evidence>
<dbReference type="Gene3D" id="3.40.50.300">
    <property type="entry name" value="P-loop containing nucleotide triphosphate hydrolases"/>
    <property type="match status" value="1"/>
</dbReference>
<evidence type="ECO:0000313" key="17">
    <source>
        <dbReference type="EMBL" id="CAI3949856.1"/>
    </source>
</evidence>
<dbReference type="SUPFAM" id="SSF52540">
    <property type="entry name" value="P-loop containing nucleoside triphosphate hydrolases"/>
    <property type="match status" value="1"/>
</dbReference>
<keyword evidence="20" id="KW-1185">Reference proteome</keyword>
<keyword evidence="17" id="KW-0548">Nucleotidyltransferase</keyword>
<keyword evidence="12 14" id="KW-0067">ATP-binding</keyword>
<dbReference type="EC" id="2.7.7.62" evidence="14"/>
<dbReference type="Pfam" id="PF02283">
    <property type="entry name" value="CobU"/>
    <property type="match status" value="1"/>
</dbReference>
<dbReference type="GO" id="GO:0009236">
    <property type="term" value="P:cobalamin biosynthetic process"/>
    <property type="evidence" value="ECO:0007669"/>
    <property type="project" value="UniProtKB-UniRule"/>
</dbReference>
<feature type="binding site" evidence="16">
    <location>
        <position position="80"/>
    </location>
    <ligand>
        <name>GTP</name>
        <dbReference type="ChEBI" id="CHEBI:37565"/>
    </ligand>
</feature>
<keyword evidence="11 14" id="KW-0418">Kinase</keyword>
<evidence type="ECO:0000256" key="5">
    <source>
        <dbReference type="ARBA" id="ARBA00004692"/>
    </source>
</evidence>
<dbReference type="PANTHER" id="PTHR34848">
    <property type="match status" value="1"/>
</dbReference>
<dbReference type="EC" id="2.7.1.156" evidence="14"/>
<dbReference type="CDD" id="cd00544">
    <property type="entry name" value="CobU"/>
    <property type="match status" value="1"/>
</dbReference>
<comment type="pathway">
    <text evidence="6 14">Cofactor biosynthesis; adenosylcobalamin biosynthesis; adenosylcobalamin from cob(II)yrinate a,c-diamide: step 5/7.</text>
</comment>
<dbReference type="GO" id="GO:0008820">
    <property type="term" value="F:cobinamide phosphate guanylyltransferase activity"/>
    <property type="evidence" value="ECO:0007669"/>
    <property type="project" value="UniProtKB-UniRule"/>
</dbReference>
<evidence type="ECO:0000256" key="13">
    <source>
        <dbReference type="ARBA" id="ARBA00023134"/>
    </source>
</evidence>
<evidence type="ECO:0000256" key="1">
    <source>
        <dbReference type="ARBA" id="ARBA00000312"/>
    </source>
</evidence>
<evidence type="ECO:0000256" key="15">
    <source>
        <dbReference type="PIRSR" id="PIRSR006135-1"/>
    </source>
</evidence>
<evidence type="ECO:0000256" key="11">
    <source>
        <dbReference type="ARBA" id="ARBA00022777"/>
    </source>
</evidence>
<dbReference type="PIRSF" id="PIRSF006135">
    <property type="entry name" value="CobU"/>
    <property type="match status" value="1"/>
</dbReference>
<evidence type="ECO:0000256" key="12">
    <source>
        <dbReference type="ARBA" id="ARBA00022840"/>
    </source>
</evidence>
<feature type="binding site" evidence="16">
    <location>
        <position position="60"/>
    </location>
    <ligand>
        <name>GTP</name>
        <dbReference type="ChEBI" id="CHEBI:37565"/>
    </ligand>
</feature>
<dbReference type="Proteomes" id="UP001154255">
    <property type="component" value="Unassembled WGS sequence"/>
</dbReference>
<evidence type="ECO:0000313" key="19">
    <source>
        <dbReference type="Proteomes" id="UP001154255"/>
    </source>
</evidence>
<organism evidence="17 19">
    <name type="scientific">Commensalibacter communis</name>
    <dbReference type="NCBI Taxonomy" id="2972786"/>
    <lineage>
        <taxon>Bacteria</taxon>
        <taxon>Pseudomonadati</taxon>
        <taxon>Pseudomonadota</taxon>
        <taxon>Alphaproteobacteria</taxon>
        <taxon>Acetobacterales</taxon>
        <taxon>Acetobacteraceae</taxon>
    </lineage>
</organism>
<comment type="catalytic activity">
    <reaction evidence="2 14">
        <text>adenosylcob(III)inamide phosphate + GTP + H(+) = adenosylcob(III)inamide-GDP + diphosphate</text>
        <dbReference type="Rhea" id="RHEA:22712"/>
        <dbReference type="ChEBI" id="CHEBI:15378"/>
        <dbReference type="ChEBI" id="CHEBI:33019"/>
        <dbReference type="ChEBI" id="CHEBI:37565"/>
        <dbReference type="ChEBI" id="CHEBI:58502"/>
        <dbReference type="ChEBI" id="CHEBI:60487"/>
        <dbReference type="EC" id="2.7.7.62"/>
    </reaction>
</comment>
<comment type="catalytic activity">
    <reaction evidence="1 14">
        <text>adenosylcob(III)inamide + ATP = adenosylcob(III)inamide phosphate + ADP + H(+)</text>
        <dbReference type="Rhea" id="RHEA:15769"/>
        <dbReference type="ChEBI" id="CHEBI:2480"/>
        <dbReference type="ChEBI" id="CHEBI:15378"/>
        <dbReference type="ChEBI" id="CHEBI:30616"/>
        <dbReference type="ChEBI" id="CHEBI:58502"/>
        <dbReference type="ChEBI" id="CHEBI:456216"/>
        <dbReference type="EC" id="2.7.1.156"/>
    </reaction>
</comment>
<keyword evidence="10 14" id="KW-0547">Nucleotide-binding</keyword>
<keyword evidence="9 14" id="KW-0808">Transferase</keyword>
<comment type="catalytic activity">
    <reaction evidence="3">
        <text>adenosylcob(III)inamide + GTP = adenosylcob(III)inamide phosphate + GDP + H(+)</text>
        <dbReference type="Rhea" id="RHEA:15765"/>
        <dbReference type="ChEBI" id="CHEBI:2480"/>
        <dbReference type="ChEBI" id="CHEBI:15378"/>
        <dbReference type="ChEBI" id="CHEBI:37565"/>
        <dbReference type="ChEBI" id="CHEBI:58189"/>
        <dbReference type="ChEBI" id="CHEBI:58502"/>
        <dbReference type="EC" id="2.7.1.156"/>
    </reaction>
</comment>
<dbReference type="GO" id="GO:0005525">
    <property type="term" value="F:GTP binding"/>
    <property type="evidence" value="ECO:0007669"/>
    <property type="project" value="UniProtKB-UniRule"/>
</dbReference>
<evidence type="ECO:0000256" key="7">
    <source>
        <dbReference type="ARBA" id="ARBA00007490"/>
    </source>
</evidence>
<evidence type="ECO:0000256" key="14">
    <source>
        <dbReference type="PIRNR" id="PIRNR006135"/>
    </source>
</evidence>
<dbReference type="EMBL" id="CAMXCS010000006">
    <property type="protein sequence ID" value="CAI3953937.1"/>
    <property type="molecule type" value="Genomic_DNA"/>
</dbReference>
<evidence type="ECO:0000256" key="3">
    <source>
        <dbReference type="ARBA" id="ARBA00001522"/>
    </source>
</evidence>
<dbReference type="RefSeq" id="WP_271790378.1">
    <property type="nucleotide sequence ID" value="NZ_CAMXCM010000005.1"/>
</dbReference>
<proteinExistence type="inferred from homology"/>
<name>A0A9W4X743_9PROT</name>
<comment type="function">
    <text evidence="4 14">Catalyzes ATP-dependent phosphorylation of adenosylcobinamide and addition of GMP to adenosylcobinamide phosphate.</text>
</comment>
<evidence type="ECO:0000256" key="9">
    <source>
        <dbReference type="ARBA" id="ARBA00022679"/>
    </source>
</evidence>